<dbReference type="Pfam" id="PF02493">
    <property type="entry name" value="MORN"/>
    <property type="match status" value="3"/>
</dbReference>
<feature type="domain" description="Protein kinase" evidence="6">
    <location>
        <begin position="384"/>
        <end position="643"/>
    </location>
</feature>
<dbReference type="SUPFAM" id="SSF82185">
    <property type="entry name" value="Histone H3 K4-specific methyltransferase SET7/9 N-terminal domain"/>
    <property type="match status" value="1"/>
</dbReference>
<dbReference type="Gene3D" id="1.10.150.50">
    <property type="entry name" value="Transcription Factor, Ets-1"/>
    <property type="match status" value="1"/>
</dbReference>
<dbReference type="PROSITE" id="PS00108">
    <property type="entry name" value="PROTEIN_KINASE_ST"/>
    <property type="match status" value="1"/>
</dbReference>
<dbReference type="Pfam" id="PF07714">
    <property type="entry name" value="PK_Tyr_Ser-Thr"/>
    <property type="match status" value="1"/>
</dbReference>
<dbReference type="PRINTS" id="PR00109">
    <property type="entry name" value="TYRKINASE"/>
</dbReference>
<keyword evidence="1" id="KW-0723">Serine/threonine-protein kinase</keyword>
<dbReference type="Gene3D" id="2.20.110.10">
    <property type="entry name" value="Histone H3 K4-specific methyltransferase SET7/9 N-terminal domain"/>
    <property type="match status" value="1"/>
</dbReference>
<dbReference type="SMART" id="SM00220">
    <property type="entry name" value="S_TKc"/>
    <property type="match status" value="1"/>
</dbReference>
<gene>
    <name evidence="8" type="ORF">RS030_172631</name>
</gene>
<evidence type="ECO:0000259" key="7">
    <source>
        <dbReference type="PROSITE" id="PS50105"/>
    </source>
</evidence>
<dbReference type="EMBL" id="JAWDEY010000008">
    <property type="protein sequence ID" value="KAK6590169.1"/>
    <property type="molecule type" value="Genomic_DNA"/>
</dbReference>
<dbReference type="Proteomes" id="UP001311799">
    <property type="component" value="Unassembled WGS sequence"/>
</dbReference>
<keyword evidence="3 5" id="KW-0547">Nucleotide-binding</keyword>
<dbReference type="SUPFAM" id="SSF47769">
    <property type="entry name" value="SAM/Pointed domain"/>
    <property type="match status" value="1"/>
</dbReference>
<keyword evidence="4 5" id="KW-0067">ATP-binding</keyword>
<dbReference type="InterPro" id="IPR051681">
    <property type="entry name" value="Ser/Thr_Kinases-Pseudokinases"/>
</dbReference>
<keyword evidence="9" id="KW-1185">Reference proteome</keyword>
<evidence type="ECO:0000256" key="5">
    <source>
        <dbReference type="PROSITE-ProRule" id="PRU10141"/>
    </source>
</evidence>
<evidence type="ECO:0000313" key="9">
    <source>
        <dbReference type="Proteomes" id="UP001311799"/>
    </source>
</evidence>
<dbReference type="Gene3D" id="1.10.510.10">
    <property type="entry name" value="Transferase(Phosphotransferase) domain 1"/>
    <property type="match status" value="1"/>
</dbReference>
<dbReference type="InterPro" id="IPR003409">
    <property type="entry name" value="MORN"/>
</dbReference>
<dbReference type="CDD" id="cd13999">
    <property type="entry name" value="STKc_MAP3K-like"/>
    <property type="match status" value="1"/>
</dbReference>
<proteinExistence type="predicted"/>
<feature type="domain" description="SAM" evidence="7">
    <location>
        <begin position="290"/>
        <end position="353"/>
    </location>
</feature>
<keyword evidence="8" id="KW-0418">Kinase</keyword>
<dbReference type="PANTHER" id="PTHR44329">
    <property type="entry name" value="SERINE/THREONINE-PROTEIN KINASE TNNI3K-RELATED"/>
    <property type="match status" value="1"/>
</dbReference>
<dbReference type="PROSITE" id="PS00107">
    <property type="entry name" value="PROTEIN_KINASE_ATP"/>
    <property type="match status" value="1"/>
</dbReference>
<evidence type="ECO:0000256" key="2">
    <source>
        <dbReference type="ARBA" id="ARBA00022737"/>
    </source>
</evidence>
<dbReference type="AlphaFoldDB" id="A0AAV9Y0U4"/>
<dbReference type="InterPro" id="IPR001660">
    <property type="entry name" value="SAM"/>
</dbReference>
<evidence type="ECO:0000256" key="4">
    <source>
        <dbReference type="ARBA" id="ARBA00022840"/>
    </source>
</evidence>
<evidence type="ECO:0000256" key="1">
    <source>
        <dbReference type="ARBA" id="ARBA00022527"/>
    </source>
</evidence>
<dbReference type="SUPFAM" id="SSF56112">
    <property type="entry name" value="Protein kinase-like (PK-like)"/>
    <property type="match status" value="1"/>
</dbReference>
<dbReference type="GO" id="GO:0005524">
    <property type="term" value="F:ATP binding"/>
    <property type="evidence" value="ECO:0007669"/>
    <property type="project" value="UniProtKB-UniRule"/>
</dbReference>
<dbReference type="GO" id="GO:0004674">
    <property type="term" value="F:protein serine/threonine kinase activity"/>
    <property type="evidence" value="ECO:0007669"/>
    <property type="project" value="UniProtKB-KW"/>
</dbReference>
<dbReference type="Gene3D" id="3.30.200.20">
    <property type="entry name" value="Phosphorylase Kinase, domain 1"/>
    <property type="match status" value="1"/>
</dbReference>
<dbReference type="SMART" id="SM00454">
    <property type="entry name" value="SAM"/>
    <property type="match status" value="1"/>
</dbReference>
<dbReference type="InterPro" id="IPR011009">
    <property type="entry name" value="Kinase-like_dom_sf"/>
</dbReference>
<evidence type="ECO:0000259" key="6">
    <source>
        <dbReference type="PROSITE" id="PS50011"/>
    </source>
</evidence>
<dbReference type="CDD" id="cd09487">
    <property type="entry name" value="SAM_superfamily"/>
    <property type="match status" value="1"/>
</dbReference>
<dbReference type="InterPro" id="IPR008271">
    <property type="entry name" value="Ser/Thr_kinase_AS"/>
</dbReference>
<evidence type="ECO:0000313" key="8">
    <source>
        <dbReference type="EMBL" id="KAK6590169.1"/>
    </source>
</evidence>
<feature type="binding site" evidence="5">
    <location>
        <position position="413"/>
    </location>
    <ligand>
        <name>ATP</name>
        <dbReference type="ChEBI" id="CHEBI:30616"/>
    </ligand>
</feature>
<protein>
    <submittedName>
        <fullName evidence="8">Ser Thr kinase</fullName>
    </submittedName>
</protein>
<dbReference type="Pfam" id="PF00536">
    <property type="entry name" value="SAM_1"/>
    <property type="match status" value="1"/>
</dbReference>
<dbReference type="PROSITE" id="PS50011">
    <property type="entry name" value="PROTEIN_KINASE_DOM"/>
    <property type="match status" value="1"/>
</dbReference>
<accession>A0AAV9Y0U4</accession>
<organism evidence="8 9">
    <name type="scientific">Cryptosporidium xiaoi</name>
    <dbReference type="NCBI Taxonomy" id="659607"/>
    <lineage>
        <taxon>Eukaryota</taxon>
        <taxon>Sar</taxon>
        <taxon>Alveolata</taxon>
        <taxon>Apicomplexa</taxon>
        <taxon>Conoidasida</taxon>
        <taxon>Coccidia</taxon>
        <taxon>Eucoccidiorida</taxon>
        <taxon>Eimeriorina</taxon>
        <taxon>Cryptosporidiidae</taxon>
        <taxon>Cryptosporidium</taxon>
    </lineage>
</organism>
<keyword evidence="2" id="KW-0677">Repeat</keyword>
<evidence type="ECO:0000256" key="3">
    <source>
        <dbReference type="ARBA" id="ARBA00022741"/>
    </source>
</evidence>
<keyword evidence="8" id="KW-0808">Transferase</keyword>
<name>A0AAV9Y0U4_9CRYT</name>
<dbReference type="PROSITE" id="PS50105">
    <property type="entry name" value="SAM_DOMAIN"/>
    <property type="match status" value="1"/>
</dbReference>
<sequence>MKRFLSLVEELFWKEHKDEESLYVSNKEIEKEVTNYDLFYGSLIEEGNKIYSIENEHDGAFDVFLYSNSDAYAGEWKMSKRNGWGVFLKYTGQKFEGLWKDNERNGFGMQTIGSTIKYVGQFSNNECDGNGVIFHHSGLLYSSKWSEGELIERKLLFEGWKKDFLSFFFQINELRSDFKMGAESIKLIEQNRKIFERLSFDKVRNDLSQMENESYVSIYDFEDRFSFSIVKNDLSGKLEETYGKRINFIKGYYSTKVKKEKIPQDLSRQIEDKEVRFFNSGNSAENCLEWNVYQLAYFIKCIGLPEYVEIFIMNELDGSTLPYISIEDLKGIGISEISHIRYLHMSFTLLLKLRLRCIRKQTFTPQRLIDDEYLKGFEIPANELNLKCRIGEGGYGKVYKAFWTTKGIMVAVKAFRRRDKSTLAREFYSELTIVSRIRHPNVTLFLGVVLSPLYCLVTELVPCGSLFDLLHIKNEILTSTQLIKISREICYGMAYLHENGVLHCDLKSSNILLSNNYDVKIGDFGLSTLMESPLETRKMLGCIGTHHWMAPEILRGEGFTKSADVYSFGTILWEMLTKKIPNEELTVNHIIASVGYGNRRPNLPKDIPSTLKVIICKTWEKNVHKRPSFKQLASIFEQLHSTSILEIEENLISFFGQ</sequence>
<dbReference type="InterPro" id="IPR001245">
    <property type="entry name" value="Ser-Thr/Tyr_kinase_cat_dom"/>
</dbReference>
<dbReference type="InterPro" id="IPR013761">
    <property type="entry name" value="SAM/pointed_sf"/>
</dbReference>
<dbReference type="InterPro" id="IPR000719">
    <property type="entry name" value="Prot_kinase_dom"/>
</dbReference>
<dbReference type="InterPro" id="IPR017441">
    <property type="entry name" value="Protein_kinase_ATP_BS"/>
</dbReference>
<comment type="caution">
    <text evidence="8">The sequence shown here is derived from an EMBL/GenBank/DDBJ whole genome shotgun (WGS) entry which is preliminary data.</text>
</comment>
<reference evidence="8 9" key="1">
    <citation type="submission" date="2023-10" db="EMBL/GenBank/DDBJ databases">
        <title>Comparative genomics analysis reveals potential genetic determinants of host preference in Cryptosporidium xiaoi.</title>
        <authorList>
            <person name="Xiao L."/>
            <person name="Li J."/>
        </authorList>
    </citation>
    <scope>NUCLEOTIDE SEQUENCE [LARGE SCALE GENOMIC DNA]</scope>
    <source>
        <strain evidence="8 9">52996</strain>
    </source>
</reference>
<dbReference type="PANTHER" id="PTHR44329:SF298">
    <property type="entry name" value="MIXED LINEAGE KINASE DOMAIN-LIKE PROTEIN"/>
    <property type="match status" value="1"/>
</dbReference>